<proteinExistence type="predicted"/>
<evidence type="ECO:0000259" key="1">
    <source>
        <dbReference type="Pfam" id="PF00135"/>
    </source>
</evidence>
<gene>
    <name evidence="2" type="ORF">CLO192961_LOCUS117193</name>
</gene>
<sequence length="621" mass="68974">MASSKKPAYTGQRRTIRHPKLGQLTGRVVEPLEFPGFPVVQFRSVPYATVPKRFSPSVPLEDIPSSFDCRPHGDFTNYGAACPQVGGAHPSWCDPYGGPLQDDSNLEFDEFTCLTVSISVPESQLTSDTDKATKLPVMVYIHGGGMSEGIGHVDGLHSNAPITSYAASISQPVIAVNIGYRLGWFGSLVCEDVLDEFTANPTSPYGPFNLAMQDQRNAFAWIHRFISDFGGDPSNVTAFAESAGSVFLAYHICGSSTRLFDRAILQSGLIFGNVPFEVKEAEYQTMLKHLGIDKETAPERLDALRRIDSQTLLMLPGCHMTPFVDPVPGVSIRASLFSRGTPTVIDQMDLIATCDWLGDVVFGDAFWEGQLFFPLLQACDQSEFTETVRSLFPTSEAEALLEAYQLPTKDQHRGAVQISLLLGDLIFSTPCHELGKRLTAQRDEKKRNVYRYSFCLSNPFPGSICSFAPGHHFVDILFVFLTLQERYPTHRNNWAARQAQETARRWITFANGHTPWDPCFTGAEASETETKIAICDDLSGWSVRTIEEDEEMSKKDPWGERRYPAWRVMSHALDSLRNGPGDATERNHRLTMTRLRLLQFAYGSDGLLKVSGLEPFSTLVA</sequence>
<dbReference type="Pfam" id="PF00135">
    <property type="entry name" value="COesterase"/>
    <property type="match status" value="1"/>
</dbReference>
<keyword evidence="3" id="KW-1185">Reference proteome</keyword>
<dbReference type="InterPro" id="IPR029058">
    <property type="entry name" value="AB_hydrolase_fold"/>
</dbReference>
<evidence type="ECO:0000313" key="2">
    <source>
        <dbReference type="EMBL" id="VUC23416.1"/>
    </source>
</evidence>
<feature type="domain" description="Carboxylesterase type B" evidence="1">
    <location>
        <begin position="19"/>
        <end position="516"/>
    </location>
</feature>
<evidence type="ECO:0000313" key="3">
    <source>
        <dbReference type="Proteomes" id="UP000766486"/>
    </source>
</evidence>
<reference evidence="2 3" key="1">
    <citation type="submission" date="2019-06" db="EMBL/GenBank/DDBJ databases">
        <authorList>
            <person name="Broberg M."/>
        </authorList>
    </citation>
    <scope>NUCLEOTIDE SEQUENCE [LARGE SCALE GENOMIC DNA]</scope>
</reference>
<accession>A0ABY6TXJ7</accession>
<dbReference type="InterPro" id="IPR002018">
    <property type="entry name" value="CarbesteraseB"/>
</dbReference>
<dbReference type="PANTHER" id="PTHR43142">
    <property type="entry name" value="CARBOXYLIC ESTER HYDROLASE"/>
    <property type="match status" value="1"/>
</dbReference>
<organism evidence="2 3">
    <name type="scientific">Bionectria ochroleuca</name>
    <name type="common">Gliocladium roseum</name>
    <dbReference type="NCBI Taxonomy" id="29856"/>
    <lineage>
        <taxon>Eukaryota</taxon>
        <taxon>Fungi</taxon>
        <taxon>Dikarya</taxon>
        <taxon>Ascomycota</taxon>
        <taxon>Pezizomycotina</taxon>
        <taxon>Sordariomycetes</taxon>
        <taxon>Hypocreomycetidae</taxon>
        <taxon>Hypocreales</taxon>
        <taxon>Bionectriaceae</taxon>
        <taxon>Clonostachys</taxon>
    </lineage>
</organism>
<dbReference type="SUPFAM" id="SSF53474">
    <property type="entry name" value="alpha/beta-Hydrolases"/>
    <property type="match status" value="1"/>
</dbReference>
<dbReference type="PANTHER" id="PTHR43142:SF5">
    <property type="entry name" value="CARBOXYLIC ESTER HYDROLASE"/>
    <property type="match status" value="1"/>
</dbReference>
<dbReference type="Gene3D" id="3.40.50.1820">
    <property type="entry name" value="alpha/beta hydrolase"/>
    <property type="match status" value="1"/>
</dbReference>
<comment type="caution">
    <text evidence="2">The sequence shown here is derived from an EMBL/GenBank/DDBJ whole genome shotgun (WGS) entry which is preliminary data.</text>
</comment>
<dbReference type="EMBL" id="CABFNS010000705">
    <property type="protein sequence ID" value="VUC23416.1"/>
    <property type="molecule type" value="Genomic_DNA"/>
</dbReference>
<dbReference type="Proteomes" id="UP000766486">
    <property type="component" value="Unassembled WGS sequence"/>
</dbReference>
<name>A0ABY6TXJ7_BIOOC</name>
<protein>
    <recommendedName>
        <fullName evidence="1">Carboxylesterase type B domain-containing protein</fullName>
    </recommendedName>
</protein>